<keyword evidence="2" id="KW-0436">Ligase</keyword>
<dbReference type="SUPFAM" id="SSF69572">
    <property type="entry name" value="Activating enzymes of the ubiquitin-like proteins"/>
    <property type="match status" value="1"/>
</dbReference>
<organism evidence="2 3">
    <name type="scientific">Theileria orientalis</name>
    <dbReference type="NCBI Taxonomy" id="68886"/>
    <lineage>
        <taxon>Eukaryota</taxon>
        <taxon>Sar</taxon>
        <taxon>Alveolata</taxon>
        <taxon>Apicomplexa</taxon>
        <taxon>Aconoidasida</taxon>
        <taxon>Piroplasmida</taxon>
        <taxon>Theileriidae</taxon>
        <taxon>Theileria</taxon>
    </lineage>
</organism>
<accession>A0A976SIS5</accession>
<dbReference type="InterPro" id="IPR045886">
    <property type="entry name" value="ThiF/MoeB/HesA"/>
</dbReference>
<dbReference type="GO" id="GO:0031510">
    <property type="term" value="C:SUMO activating enzyme complex"/>
    <property type="evidence" value="ECO:0007669"/>
    <property type="project" value="TreeGrafter"/>
</dbReference>
<dbReference type="Proteomes" id="UP000244811">
    <property type="component" value="Chromosome 3"/>
</dbReference>
<name>A0A976SIS5_THEOR</name>
<dbReference type="InterPro" id="IPR035985">
    <property type="entry name" value="Ubiquitin-activating_enz"/>
</dbReference>
<dbReference type="GO" id="GO:0016925">
    <property type="term" value="P:protein sumoylation"/>
    <property type="evidence" value="ECO:0007669"/>
    <property type="project" value="TreeGrafter"/>
</dbReference>
<evidence type="ECO:0000313" key="3">
    <source>
        <dbReference type="Proteomes" id="UP000244811"/>
    </source>
</evidence>
<dbReference type="PANTHER" id="PTHR10953">
    <property type="entry name" value="UBIQUITIN-ACTIVATING ENZYME E1"/>
    <property type="match status" value="1"/>
</dbReference>
<reference evidence="2" key="1">
    <citation type="submission" date="2022-07" db="EMBL/GenBank/DDBJ databases">
        <title>Evaluation of T. orientalis genome assembly methods using nanopore sequencing and analysis of variation between genomes.</title>
        <authorList>
            <person name="Yam J."/>
            <person name="Micallef M.L."/>
            <person name="Liu M."/>
            <person name="Djordjevic S.P."/>
            <person name="Bogema D.R."/>
            <person name="Jenkins C."/>
        </authorList>
    </citation>
    <scope>NUCLEOTIDE SEQUENCE</scope>
    <source>
        <strain evidence="2">Goon Nure</strain>
    </source>
</reference>
<dbReference type="EMBL" id="CP056070">
    <property type="protein sequence ID" value="UVC49611.1"/>
    <property type="molecule type" value="Genomic_DNA"/>
</dbReference>
<dbReference type="Gene3D" id="3.40.50.720">
    <property type="entry name" value="NAD(P)-binding Rossmann-like Domain"/>
    <property type="match status" value="1"/>
</dbReference>
<evidence type="ECO:0000313" key="2">
    <source>
        <dbReference type="EMBL" id="UVC49611.1"/>
    </source>
</evidence>
<feature type="region of interest" description="Disordered" evidence="1">
    <location>
        <begin position="15"/>
        <end position="38"/>
    </location>
</feature>
<protein>
    <submittedName>
        <fullName evidence="2">E1 ubiquitin-activating enzyme</fullName>
        <ecNumber evidence="2">6.2.1.45</ecNumber>
    </submittedName>
</protein>
<proteinExistence type="predicted"/>
<dbReference type="GO" id="GO:0005737">
    <property type="term" value="C:cytoplasm"/>
    <property type="evidence" value="ECO:0007669"/>
    <property type="project" value="TreeGrafter"/>
</dbReference>
<dbReference type="PANTHER" id="PTHR10953:SF162">
    <property type="entry name" value="SUMO-ACTIVATING ENZYME SUBUNIT 1"/>
    <property type="match status" value="1"/>
</dbReference>
<gene>
    <name evidence="2" type="ORF">MACK_003716</name>
</gene>
<dbReference type="AlphaFoldDB" id="A0A976SIS5"/>
<sequence length="228" mass="26116">MNPNSEDLIEVIDVSEGENDINPDHNDQNDRTDPGLTTTDSLVYDRQIRLWGIQAQKKIMSSKVLFLGKNGIQEECMKNLLLSGMNVTLINEHLVSEQDVKFSFFLRPEDVGKQHSVTLCKRMSSLTLNEKRISGLNSKFLVDDNGYKFVDTELLKSFNVICVSTNDYPLHKLPKFPRRCDPVITSFFSLIMLLKTKDLSDFKDEDLESVSEKYNGRKETLKLVKSPY</sequence>
<dbReference type="EC" id="6.2.1.45" evidence="2"/>
<feature type="compositionally biased region" description="Basic and acidic residues" evidence="1">
    <location>
        <begin position="22"/>
        <end position="33"/>
    </location>
</feature>
<dbReference type="GO" id="GO:0019948">
    <property type="term" value="F:SUMO activating enzyme activity"/>
    <property type="evidence" value="ECO:0007669"/>
    <property type="project" value="TreeGrafter"/>
</dbReference>
<dbReference type="GO" id="GO:0004839">
    <property type="term" value="F:ubiquitin activating enzyme activity"/>
    <property type="evidence" value="ECO:0007669"/>
    <property type="project" value="UniProtKB-EC"/>
</dbReference>
<evidence type="ECO:0000256" key="1">
    <source>
        <dbReference type="SAM" id="MobiDB-lite"/>
    </source>
</evidence>